<feature type="region of interest" description="Disordered" evidence="1">
    <location>
        <begin position="1"/>
        <end position="29"/>
    </location>
</feature>
<feature type="compositionally biased region" description="Low complexity" evidence="1">
    <location>
        <begin position="98"/>
        <end position="115"/>
    </location>
</feature>
<feature type="compositionally biased region" description="Basic and acidic residues" evidence="1">
    <location>
        <begin position="136"/>
        <end position="160"/>
    </location>
</feature>
<sequence length="180" mass="19617">MCEARRDRAGLARPIQPIPTPEGLGGRLELEELGAGEGRSSRRRWGSERASAQASACEFWRLGCSGSAFLVLTPRSPFGLATARYLTVCLIHHTSLPSHLPSPSLSSFSRAAASSPREGNRRRTALTGWGTNERNSSSREKRSWKLRGEFGRPSARDHCRLTSGEASRGTHLDCDIVGSE</sequence>
<name>A0AAF1BR88_9TREE</name>
<dbReference type="GeneID" id="87812294"/>
<dbReference type="AlphaFoldDB" id="A0AAF1BR88"/>
<proteinExistence type="predicted"/>
<organism evidence="2 3">
    <name type="scientific">Vanrija pseudolonga</name>
    <dbReference type="NCBI Taxonomy" id="143232"/>
    <lineage>
        <taxon>Eukaryota</taxon>
        <taxon>Fungi</taxon>
        <taxon>Dikarya</taxon>
        <taxon>Basidiomycota</taxon>
        <taxon>Agaricomycotina</taxon>
        <taxon>Tremellomycetes</taxon>
        <taxon>Trichosporonales</taxon>
        <taxon>Trichosporonaceae</taxon>
        <taxon>Vanrija</taxon>
    </lineage>
</organism>
<dbReference type="RefSeq" id="XP_062631660.1">
    <property type="nucleotide sequence ID" value="XM_062775675.1"/>
</dbReference>
<reference evidence="2" key="1">
    <citation type="submission" date="2023-10" db="EMBL/GenBank/DDBJ databases">
        <authorList>
            <person name="Noh H."/>
        </authorList>
    </citation>
    <scope>NUCLEOTIDE SEQUENCE</scope>
    <source>
        <strain evidence="2">DUCC4014</strain>
    </source>
</reference>
<evidence type="ECO:0000313" key="3">
    <source>
        <dbReference type="Proteomes" id="UP000827549"/>
    </source>
</evidence>
<feature type="region of interest" description="Disordered" evidence="1">
    <location>
        <begin position="98"/>
        <end position="167"/>
    </location>
</feature>
<keyword evidence="3" id="KW-1185">Reference proteome</keyword>
<dbReference type="Proteomes" id="UP000827549">
    <property type="component" value="Chromosome 7"/>
</dbReference>
<protein>
    <submittedName>
        <fullName evidence="2">Uncharacterized protein</fullName>
    </submittedName>
</protein>
<dbReference type="EMBL" id="CP086720">
    <property type="protein sequence ID" value="WOO85634.1"/>
    <property type="molecule type" value="Genomic_DNA"/>
</dbReference>
<feature type="compositionally biased region" description="Basic and acidic residues" evidence="1">
    <location>
        <begin position="1"/>
        <end position="10"/>
    </location>
</feature>
<evidence type="ECO:0000313" key="2">
    <source>
        <dbReference type="EMBL" id="WOO85634.1"/>
    </source>
</evidence>
<evidence type="ECO:0000256" key="1">
    <source>
        <dbReference type="SAM" id="MobiDB-lite"/>
    </source>
</evidence>
<gene>
    <name evidence="2" type="ORF">LOC62_07G009131</name>
</gene>
<accession>A0AAF1BR88</accession>